<dbReference type="EMBL" id="JACEIK010000504">
    <property type="protein sequence ID" value="MCD7458204.1"/>
    <property type="molecule type" value="Genomic_DNA"/>
</dbReference>
<evidence type="ECO:0000256" key="6">
    <source>
        <dbReference type="ARBA" id="ARBA00023242"/>
    </source>
</evidence>
<comment type="similarity">
    <text evidence="2">Belongs to the TAF2 family.</text>
</comment>
<keyword evidence="4" id="KW-0805">Transcription regulation</keyword>
<feature type="region of interest" description="Disordered" evidence="7">
    <location>
        <begin position="1179"/>
        <end position="1247"/>
    </location>
</feature>
<dbReference type="Pfam" id="PF01433">
    <property type="entry name" value="Peptidase_M1"/>
    <property type="match status" value="1"/>
</dbReference>
<dbReference type="Pfam" id="PF25577">
    <property type="entry name" value="TPR_TAF2_C"/>
    <property type="match status" value="1"/>
</dbReference>
<dbReference type="SUPFAM" id="SSF55486">
    <property type="entry name" value="Metalloproteases ('zincins'), catalytic domain"/>
    <property type="match status" value="1"/>
</dbReference>
<evidence type="ECO:0000313" key="11">
    <source>
        <dbReference type="EMBL" id="MCD7458204.1"/>
    </source>
</evidence>
<keyword evidence="5" id="KW-0804">Transcription</keyword>
<sequence>MAKARKGKNEEQKGDNSEAVIRHQKLCLSIDMDKRRIYGYTELDIVVPENGILGLHADNLVIDSVTVDGEPTEFEVFPHYLALENGDRWCSVSSTTSAADAAGSVYLSHLDRELLSNLLIMCRKPVKHDIERKDMHLENGVNSSAENNQNVKKVRIDYWVEKAETGIHFDGDVLHTDNQIRRARCWFPCMDDNLQCCCYDLEFTVASNLVAVSSGSLLYQVWTEDVPARKTYVYRLSTPVSARWISLAVAPFEILPDPNITHLSHICLPADSTKLQHTVEFFHRAFSCYEDYLSATFPFGSYTQVFISPEIAISSVCLGASLSIFSSHFLFDEKVINKTIETRIKLAYALARQWFGVYITPEAPNDDWLLDGLAGFLTDIFIKRFLGNNEARYRRYKANIAVCRADDSGATALSAVAASKNLYGTQSIGLFGKIRSWKSVAILQMLEKQMGPESFRKILQQIVSRAQDVNRSMRTLSTKEFRHLANKVGNLERPFLKEFFPRWVGSCGCPVLKMGFSYNKRKNMVELAVLRECTAKVDSSATMTNGKPDSEKQEGDGWPGMMSIRVHELDGMYDHPILPMTGEPWQLLEFQCHSRLAAKRFQKPKKGSKPDGSDDNGDAVANVDTRATSDSPLLWLRADPELEYLAEIHFNQPVQMWINQLEKDRDVVAQAQAIATLEALPQLSFSVVNALNNFLSDSKAFWRIRIEAAFALASTSSEETDWAGLTHLVTFYKSRRFDANIGLPKPNDFCDFQEYFVLEAIPHAVAMVRAVDEKSPREAVEFVLQLLKYNDNSGNPFSDVFWLAALVQSIGELEFGQQSIVYLSSLLKRVDRLLQFDRLMPSYNGILTISCIRSLTQIALKLSEFVPLDRVIELISPFRTSKTLWKVRVEASRSLLDLEFQRNGIDAALTLFIRYLDEEPTIRGQVKLGVHATRLCQMRNESDSDSDVKGETLVALLRLLESPTSFNNVILRHYLFCILQVLARRAPTLYGVPKDETLRMGHAAFCSNLKNIFADLVKQSKPHECPLENIEDIVDDSVIAEAPHKADALLNNENAKGATSLVPDSLFVSEVREEAEDALLSNEIANTAIGAIPDSLVITEVQNEADSLNFRHGIMHPVGDLPLASSAAPSIEEEPVLPDNEQTKPMVSLLHETAVMSMGPPAADNLGSRDQGQPIINLGRDNPGISEPSREPDTVSASHERKKPVFKIKVKKTAASSRAEDHENATMDKSQDGFRDVDRGASSSVSVDAPQRNVEILSSGNQFPEDVNSCHDVGSHVTASIGSAKVAVEGEELTKELQCTAESSKVSLVPQPDDHLLTDITRADDPEAEPHKYASLHSLTMPNLPVDSKVKEKKKDRVKKRKLEGRKDDPEYLERKRLKKEKKRKEKELAKLLQDEAKASTSLESQRKNEQRGTKAETIRNHNKTGLVEQEIRKDEAEPRQVMNGAEAKATASGLYSRNEDIGAKGASVQLKPSGSSGVKLNVDRGDTSVKAAPPATSSHKLKIRIKNRTLGFSGKAVICQVKEERNCEGGTICFILERVTLGHHFRDCVWEFLDEQPK</sequence>
<feature type="domain" description="Peptidase M1 membrane alanine aminopeptidase" evidence="8">
    <location>
        <begin position="280"/>
        <end position="478"/>
    </location>
</feature>
<evidence type="ECO:0000259" key="8">
    <source>
        <dbReference type="Pfam" id="PF01433"/>
    </source>
</evidence>
<dbReference type="CDD" id="cd09839">
    <property type="entry name" value="M1_like_TAF2"/>
    <property type="match status" value="1"/>
</dbReference>
<organism evidence="11 12">
    <name type="scientific">Datura stramonium</name>
    <name type="common">Jimsonweed</name>
    <name type="synonym">Common thornapple</name>
    <dbReference type="NCBI Taxonomy" id="4076"/>
    <lineage>
        <taxon>Eukaryota</taxon>
        <taxon>Viridiplantae</taxon>
        <taxon>Streptophyta</taxon>
        <taxon>Embryophyta</taxon>
        <taxon>Tracheophyta</taxon>
        <taxon>Spermatophyta</taxon>
        <taxon>Magnoliopsida</taxon>
        <taxon>eudicotyledons</taxon>
        <taxon>Gunneridae</taxon>
        <taxon>Pentapetalae</taxon>
        <taxon>asterids</taxon>
        <taxon>lamiids</taxon>
        <taxon>Solanales</taxon>
        <taxon>Solanaceae</taxon>
        <taxon>Solanoideae</taxon>
        <taxon>Datureae</taxon>
        <taxon>Datura</taxon>
    </lineage>
</organism>
<evidence type="ECO:0000259" key="9">
    <source>
        <dbReference type="Pfam" id="PF25316"/>
    </source>
</evidence>
<dbReference type="Gene3D" id="2.60.40.1730">
    <property type="entry name" value="tricorn interacting facor f3 domain"/>
    <property type="match status" value="1"/>
</dbReference>
<dbReference type="InterPro" id="IPR016024">
    <property type="entry name" value="ARM-type_fold"/>
</dbReference>
<feature type="compositionally biased region" description="Basic and acidic residues" evidence="7">
    <location>
        <begin position="1430"/>
        <end position="1439"/>
    </location>
</feature>
<evidence type="ECO:0000256" key="7">
    <source>
        <dbReference type="SAM" id="MobiDB-lite"/>
    </source>
</evidence>
<feature type="compositionally biased region" description="Basic residues" evidence="7">
    <location>
        <begin position="1376"/>
        <end position="1385"/>
    </location>
</feature>
<comment type="subcellular location">
    <subcellularLocation>
        <location evidence="1">Nucleus</location>
    </subcellularLocation>
</comment>
<dbReference type="PANTHER" id="PTHR15137">
    <property type="entry name" value="TRANSCRIPTION INITIATION FACTOR TFIID"/>
    <property type="match status" value="1"/>
</dbReference>
<dbReference type="Proteomes" id="UP000823775">
    <property type="component" value="Unassembled WGS sequence"/>
</dbReference>
<evidence type="ECO:0000256" key="2">
    <source>
        <dbReference type="ARBA" id="ARBA00010937"/>
    </source>
</evidence>
<feature type="region of interest" description="Disordered" evidence="7">
    <location>
        <begin position="540"/>
        <end position="559"/>
    </location>
</feature>
<feature type="compositionally biased region" description="Basic and acidic residues" evidence="7">
    <location>
        <begin position="1386"/>
        <end position="1398"/>
    </location>
</feature>
<feature type="region of interest" description="Disordered" evidence="7">
    <location>
        <begin position="601"/>
        <end position="622"/>
    </location>
</feature>
<dbReference type="InterPro" id="IPR027268">
    <property type="entry name" value="Peptidase_M4/M1_CTD_sf"/>
</dbReference>
<reference evidence="11 12" key="1">
    <citation type="journal article" date="2021" name="BMC Genomics">
        <title>Datura genome reveals duplications of psychoactive alkaloid biosynthetic genes and high mutation rate following tissue culture.</title>
        <authorList>
            <person name="Rajewski A."/>
            <person name="Carter-House D."/>
            <person name="Stajich J."/>
            <person name="Litt A."/>
        </authorList>
    </citation>
    <scope>NUCLEOTIDE SEQUENCE [LARGE SCALE GENOMIC DNA]</scope>
    <source>
        <strain evidence="11">AR-01</strain>
    </source>
</reference>
<dbReference type="InterPro" id="IPR014782">
    <property type="entry name" value="Peptidase_M1_dom"/>
</dbReference>
<dbReference type="SUPFAM" id="SSF48371">
    <property type="entry name" value="ARM repeat"/>
    <property type="match status" value="1"/>
</dbReference>
<feature type="compositionally biased region" description="Basic and acidic residues" evidence="7">
    <location>
        <begin position="1365"/>
        <end position="1375"/>
    </location>
</feature>
<evidence type="ECO:0000259" key="10">
    <source>
        <dbReference type="Pfam" id="PF25577"/>
    </source>
</evidence>
<feature type="domain" description="Transcription initiation factor TFIID subunit 2 Ig-like" evidence="9">
    <location>
        <begin position="507"/>
        <end position="653"/>
    </location>
</feature>
<proteinExistence type="inferred from homology"/>
<name>A0ABS8SH29_DATST</name>
<evidence type="ECO:0000256" key="4">
    <source>
        <dbReference type="ARBA" id="ARBA00023015"/>
    </source>
</evidence>
<evidence type="ECO:0000313" key="12">
    <source>
        <dbReference type="Proteomes" id="UP000823775"/>
    </source>
</evidence>
<keyword evidence="6" id="KW-0539">Nucleus</keyword>
<dbReference type="Pfam" id="PF25316">
    <property type="entry name" value="TAF2_3rd"/>
    <property type="match status" value="1"/>
</dbReference>
<keyword evidence="12" id="KW-1185">Reference proteome</keyword>
<protein>
    <recommendedName>
        <fullName evidence="3">Transcription initiation factor TFIID subunit 2</fullName>
    </recommendedName>
</protein>
<dbReference type="InterPro" id="IPR057991">
    <property type="entry name" value="TPR_TAF2_C"/>
</dbReference>
<accession>A0ABS8SH29</accession>
<dbReference type="InterPro" id="IPR042097">
    <property type="entry name" value="Aminopeptidase_N-like_N_sf"/>
</dbReference>
<dbReference type="SUPFAM" id="SSF63737">
    <property type="entry name" value="Leukotriene A4 hydrolase N-terminal domain"/>
    <property type="match status" value="1"/>
</dbReference>
<feature type="compositionally biased region" description="Basic and acidic residues" evidence="7">
    <location>
        <begin position="1405"/>
        <end position="1420"/>
    </location>
</feature>
<evidence type="ECO:0000256" key="1">
    <source>
        <dbReference type="ARBA" id="ARBA00004123"/>
    </source>
</evidence>
<dbReference type="InterPro" id="IPR057345">
    <property type="entry name" value="Ig-like_TAF2"/>
</dbReference>
<feature type="region of interest" description="Disordered" evidence="7">
    <location>
        <begin position="1333"/>
        <end position="1453"/>
    </location>
</feature>
<feature type="domain" description="Transcription initiation factor TFIID subunit 2 TPR repeats" evidence="10">
    <location>
        <begin position="656"/>
        <end position="968"/>
    </location>
</feature>
<evidence type="ECO:0000256" key="5">
    <source>
        <dbReference type="ARBA" id="ARBA00023163"/>
    </source>
</evidence>
<dbReference type="Gene3D" id="1.10.390.10">
    <property type="entry name" value="Neutral Protease Domain 2"/>
    <property type="match status" value="1"/>
</dbReference>
<feature type="compositionally biased region" description="Basic residues" evidence="7">
    <location>
        <begin position="1200"/>
        <end position="1212"/>
    </location>
</feature>
<dbReference type="PANTHER" id="PTHR15137:SF9">
    <property type="entry name" value="TRANSCRIPTION INITIATION FACTOR TFIID SUBUNIT 2"/>
    <property type="match status" value="1"/>
</dbReference>
<feature type="compositionally biased region" description="Basic and acidic residues" evidence="7">
    <location>
        <begin position="1218"/>
        <end position="1239"/>
    </location>
</feature>
<dbReference type="InterPro" id="IPR037813">
    <property type="entry name" value="TAF2"/>
</dbReference>
<comment type="caution">
    <text evidence="11">The sequence shown here is derived from an EMBL/GenBank/DDBJ whole genome shotgun (WGS) entry which is preliminary data.</text>
</comment>
<gene>
    <name evidence="11" type="ORF">HAX54_037547</name>
</gene>
<evidence type="ECO:0000256" key="3">
    <source>
        <dbReference type="ARBA" id="ARBA00017363"/>
    </source>
</evidence>